<protein>
    <submittedName>
        <fullName evidence="2">Uncharacterized protein</fullName>
    </submittedName>
</protein>
<dbReference type="OrthoDB" id="4620456at2"/>
<dbReference type="AlphaFoldDB" id="A0A9X7WDD7"/>
<evidence type="ECO:0000313" key="2">
    <source>
        <dbReference type="EMBL" id="QZA06191.1"/>
    </source>
</evidence>
<proteinExistence type="predicted"/>
<dbReference type="KEGG" id="mher:K3U94_14140"/>
<evidence type="ECO:0000313" key="3">
    <source>
        <dbReference type="Proteomes" id="UP000036464"/>
    </source>
</evidence>
<gene>
    <name evidence="1" type="ORF">ABW16_07415</name>
    <name evidence="2" type="ORF">K3U94_14140</name>
</gene>
<accession>A0A9X7WDD7</accession>
<evidence type="ECO:0000313" key="1">
    <source>
        <dbReference type="EMBL" id="KLO30078.1"/>
    </source>
</evidence>
<name>A0A9X7WDD7_9MYCO</name>
<sequence>MRDINEGIHRYAQASRQLVDEAGAIVLDADHRIGEGAFGSAQWAQAVRRLINLAATAGYEVSDALMSQCGSQCADDVELSDFLEAPPGTGCERMLSITAPFVAIGTSYAIPPQAMVLVPGVLRTFATRFRVGVRGPDYVSGTYRGRIRLTCLPAGSGQAQEMDVVVDL</sequence>
<dbReference type="Proteomes" id="UP000036464">
    <property type="component" value="Unassembled WGS sequence"/>
</dbReference>
<dbReference type="EMBL" id="CP080997">
    <property type="protein sequence ID" value="QZA06191.1"/>
    <property type="molecule type" value="Genomic_DNA"/>
</dbReference>
<dbReference type="EMBL" id="LDPO01000004">
    <property type="protein sequence ID" value="KLO30078.1"/>
    <property type="molecule type" value="Genomic_DNA"/>
</dbReference>
<organism evidence="2 4">
    <name type="scientific">Mycolicibacter heraklionensis</name>
    <dbReference type="NCBI Taxonomy" id="512402"/>
    <lineage>
        <taxon>Bacteria</taxon>
        <taxon>Bacillati</taxon>
        <taxon>Actinomycetota</taxon>
        <taxon>Actinomycetes</taxon>
        <taxon>Mycobacteriales</taxon>
        <taxon>Mycobacteriaceae</taxon>
        <taxon>Mycolicibacter</taxon>
    </lineage>
</organism>
<dbReference type="RefSeq" id="WP_047318499.1">
    <property type="nucleotide sequence ID" value="NZ_CP080997.1"/>
</dbReference>
<reference evidence="1 3" key="1">
    <citation type="submission" date="2015-05" db="EMBL/GenBank/DDBJ databases">
        <title>Genome sequence of Mycobacterium heraklionense Davo strain.</title>
        <authorList>
            <person name="Greninger A.L."/>
            <person name="Cunningham G."/>
            <person name="Miller S."/>
        </authorList>
    </citation>
    <scope>NUCLEOTIDE SEQUENCE [LARGE SCALE GENOMIC DNA]</scope>
    <source>
        <strain evidence="1 3">Davo</strain>
    </source>
</reference>
<keyword evidence="3" id="KW-1185">Reference proteome</keyword>
<dbReference type="Proteomes" id="UP000825008">
    <property type="component" value="Chromosome"/>
</dbReference>
<reference evidence="2" key="2">
    <citation type="submission" date="2021-08" db="EMBL/GenBank/DDBJ databases">
        <title>Whole genome sequencing of non-tuberculosis mycobacteria type-strains.</title>
        <authorList>
            <person name="Igarashi Y."/>
            <person name="Osugi A."/>
            <person name="Mitarai S."/>
        </authorList>
    </citation>
    <scope>NUCLEOTIDE SEQUENCE</scope>
    <source>
        <strain evidence="2">JCM 30995</strain>
    </source>
</reference>
<evidence type="ECO:0000313" key="4">
    <source>
        <dbReference type="Proteomes" id="UP000825008"/>
    </source>
</evidence>